<reference evidence="3 4" key="1">
    <citation type="submission" date="2024-03" db="EMBL/GenBank/DDBJ databases">
        <title>Novel species of the genus Variovorax.</title>
        <authorList>
            <person name="Liu Q."/>
            <person name="Xin Y.-H."/>
        </authorList>
    </citation>
    <scope>NUCLEOTIDE SEQUENCE [LARGE SCALE GENOMIC DNA]</scope>
    <source>
        <strain evidence="3 4">KACC 18501</strain>
    </source>
</reference>
<keyword evidence="2" id="KW-0472">Membrane</keyword>
<dbReference type="InterPro" id="IPR045584">
    <property type="entry name" value="Pilin-like"/>
</dbReference>
<dbReference type="Pfam" id="PF16732">
    <property type="entry name" value="ComP_DUS"/>
    <property type="match status" value="1"/>
</dbReference>
<evidence type="ECO:0000313" key="3">
    <source>
        <dbReference type="EMBL" id="MEJ8821831.1"/>
    </source>
</evidence>
<dbReference type="PRINTS" id="PR00813">
    <property type="entry name" value="BCTERIALGSPG"/>
</dbReference>
<evidence type="ECO:0000313" key="4">
    <source>
        <dbReference type="Proteomes" id="UP001363010"/>
    </source>
</evidence>
<feature type="transmembrane region" description="Helical" evidence="2">
    <location>
        <begin position="12"/>
        <end position="37"/>
    </location>
</feature>
<accession>A0ABU8VVI0</accession>
<dbReference type="RefSeq" id="WP_340362883.1">
    <property type="nucleotide sequence ID" value="NZ_JBBKZV010000003.1"/>
</dbReference>
<dbReference type="EMBL" id="JBBKZV010000003">
    <property type="protein sequence ID" value="MEJ8821831.1"/>
    <property type="molecule type" value="Genomic_DNA"/>
</dbReference>
<evidence type="ECO:0000256" key="2">
    <source>
        <dbReference type="SAM" id="Phobius"/>
    </source>
</evidence>
<comment type="caution">
    <text evidence="3">The sequence shown here is derived from an EMBL/GenBank/DDBJ whole genome shotgun (WGS) entry which is preliminary data.</text>
</comment>
<dbReference type="PROSITE" id="PS00409">
    <property type="entry name" value="PROKAR_NTER_METHYL"/>
    <property type="match status" value="1"/>
</dbReference>
<gene>
    <name evidence="3" type="ORF">WKW80_07255</name>
</gene>
<dbReference type="NCBIfam" id="TIGR02532">
    <property type="entry name" value="IV_pilin_GFxxxE"/>
    <property type="match status" value="1"/>
</dbReference>
<keyword evidence="4" id="KW-1185">Reference proteome</keyword>
<sequence>MQEHRERAGHQAGFTLIELMIVVAVVAILAAIALPAYSQYIKRSNRAQARAEMLKGEGWLERYYTENNRYSNPPASSSNTGFTGVFGMVPPGGPALYNIGLVADTASYTITATPAGAMAGDYCGVYTKTNNTALASATNDPAKCMK</sequence>
<dbReference type="Proteomes" id="UP001363010">
    <property type="component" value="Unassembled WGS sequence"/>
</dbReference>
<name>A0ABU8VVI0_9BURK</name>
<dbReference type="InterPro" id="IPR000983">
    <property type="entry name" value="Bac_GSPG_pilin"/>
</dbReference>
<dbReference type="Gene3D" id="3.30.700.10">
    <property type="entry name" value="Glycoprotein, Type 4 Pilin"/>
    <property type="match status" value="1"/>
</dbReference>
<dbReference type="Pfam" id="PF07963">
    <property type="entry name" value="N_methyl"/>
    <property type="match status" value="1"/>
</dbReference>
<proteinExistence type="predicted"/>
<protein>
    <submittedName>
        <fullName evidence="3">Type IV pilin protein</fullName>
    </submittedName>
</protein>
<evidence type="ECO:0000256" key="1">
    <source>
        <dbReference type="ARBA" id="ARBA00022481"/>
    </source>
</evidence>
<keyword evidence="2" id="KW-1133">Transmembrane helix</keyword>
<keyword evidence="1" id="KW-0488">Methylation</keyword>
<dbReference type="SUPFAM" id="SSF54523">
    <property type="entry name" value="Pili subunits"/>
    <property type="match status" value="1"/>
</dbReference>
<keyword evidence="2" id="KW-0812">Transmembrane</keyword>
<dbReference type="PANTHER" id="PTHR30093:SF47">
    <property type="entry name" value="TYPE IV PILUS NON-CORE MINOR PILIN PILE"/>
    <property type="match status" value="1"/>
</dbReference>
<dbReference type="InterPro" id="IPR012902">
    <property type="entry name" value="N_methyl_site"/>
</dbReference>
<organism evidence="3 4">
    <name type="scientific">Variovorax humicola</name>
    <dbReference type="NCBI Taxonomy" id="1769758"/>
    <lineage>
        <taxon>Bacteria</taxon>
        <taxon>Pseudomonadati</taxon>
        <taxon>Pseudomonadota</taxon>
        <taxon>Betaproteobacteria</taxon>
        <taxon>Burkholderiales</taxon>
        <taxon>Comamonadaceae</taxon>
        <taxon>Variovorax</taxon>
    </lineage>
</organism>
<dbReference type="PANTHER" id="PTHR30093">
    <property type="entry name" value="GENERAL SECRETION PATHWAY PROTEIN G"/>
    <property type="match status" value="1"/>
</dbReference>
<dbReference type="InterPro" id="IPR031982">
    <property type="entry name" value="PilE-like"/>
</dbReference>